<protein>
    <submittedName>
        <fullName evidence="1">Uncharacterized protein</fullName>
    </submittedName>
</protein>
<accession>A0AAN6TKW7</accession>
<reference evidence="1" key="1">
    <citation type="journal article" date="2023" name="Mol. Phylogenet. Evol.">
        <title>Genome-scale phylogeny and comparative genomics of the fungal order Sordariales.</title>
        <authorList>
            <person name="Hensen N."/>
            <person name="Bonometti L."/>
            <person name="Westerberg I."/>
            <person name="Brannstrom I.O."/>
            <person name="Guillou S."/>
            <person name="Cros-Aarteil S."/>
            <person name="Calhoun S."/>
            <person name="Haridas S."/>
            <person name="Kuo A."/>
            <person name="Mondo S."/>
            <person name="Pangilinan J."/>
            <person name="Riley R."/>
            <person name="LaButti K."/>
            <person name="Andreopoulos B."/>
            <person name="Lipzen A."/>
            <person name="Chen C."/>
            <person name="Yan M."/>
            <person name="Daum C."/>
            <person name="Ng V."/>
            <person name="Clum A."/>
            <person name="Steindorff A."/>
            <person name="Ohm R.A."/>
            <person name="Martin F."/>
            <person name="Silar P."/>
            <person name="Natvig D.O."/>
            <person name="Lalanne C."/>
            <person name="Gautier V."/>
            <person name="Ament-Velasquez S.L."/>
            <person name="Kruys A."/>
            <person name="Hutchinson M.I."/>
            <person name="Powell A.J."/>
            <person name="Barry K."/>
            <person name="Miller A.N."/>
            <person name="Grigoriev I.V."/>
            <person name="Debuchy R."/>
            <person name="Gladieux P."/>
            <person name="Hiltunen Thoren M."/>
            <person name="Johannesson H."/>
        </authorList>
    </citation>
    <scope>NUCLEOTIDE SEQUENCE</scope>
    <source>
        <strain evidence="1">CBS 508.74</strain>
    </source>
</reference>
<evidence type="ECO:0000313" key="1">
    <source>
        <dbReference type="EMBL" id="KAK4115825.1"/>
    </source>
</evidence>
<dbReference type="GeneID" id="89941547"/>
<dbReference type="EMBL" id="MU853334">
    <property type="protein sequence ID" value="KAK4115825.1"/>
    <property type="molecule type" value="Genomic_DNA"/>
</dbReference>
<dbReference type="Proteomes" id="UP001302812">
    <property type="component" value="Unassembled WGS sequence"/>
</dbReference>
<sequence length="176" mass="20347">MADNHIAQTLTILMQSVQQLTQSSQQLTQAVQQLVQLQQQHTLTQSVQQLTGQQLTQSIQQLVQVQQERLTYLRNTTRDHKMPVFKVLEDIHGLDEWREKLLLVLECFSLAKYITKDVEEYIKSTVGWDGIWDEEDFLALGWSPSEYNPKKTFELLVQYYSPEGPARTESGSGFDD</sequence>
<name>A0AAN6TKW7_9PEZI</name>
<dbReference type="RefSeq" id="XP_064673395.1">
    <property type="nucleotide sequence ID" value="XM_064817422.1"/>
</dbReference>
<organism evidence="1 2">
    <name type="scientific">Canariomyces notabilis</name>
    <dbReference type="NCBI Taxonomy" id="2074819"/>
    <lineage>
        <taxon>Eukaryota</taxon>
        <taxon>Fungi</taxon>
        <taxon>Dikarya</taxon>
        <taxon>Ascomycota</taxon>
        <taxon>Pezizomycotina</taxon>
        <taxon>Sordariomycetes</taxon>
        <taxon>Sordariomycetidae</taxon>
        <taxon>Sordariales</taxon>
        <taxon>Chaetomiaceae</taxon>
        <taxon>Canariomyces</taxon>
    </lineage>
</organism>
<evidence type="ECO:0000313" key="2">
    <source>
        <dbReference type="Proteomes" id="UP001302812"/>
    </source>
</evidence>
<reference evidence="1" key="2">
    <citation type="submission" date="2023-05" db="EMBL/GenBank/DDBJ databases">
        <authorList>
            <consortium name="Lawrence Berkeley National Laboratory"/>
            <person name="Steindorff A."/>
            <person name="Hensen N."/>
            <person name="Bonometti L."/>
            <person name="Westerberg I."/>
            <person name="Brannstrom I.O."/>
            <person name="Guillou S."/>
            <person name="Cros-Aarteil S."/>
            <person name="Calhoun S."/>
            <person name="Haridas S."/>
            <person name="Kuo A."/>
            <person name="Mondo S."/>
            <person name="Pangilinan J."/>
            <person name="Riley R."/>
            <person name="Labutti K."/>
            <person name="Andreopoulos B."/>
            <person name="Lipzen A."/>
            <person name="Chen C."/>
            <person name="Yanf M."/>
            <person name="Daum C."/>
            <person name="Ng V."/>
            <person name="Clum A."/>
            <person name="Ohm R."/>
            <person name="Martin F."/>
            <person name="Silar P."/>
            <person name="Natvig D."/>
            <person name="Lalanne C."/>
            <person name="Gautier V."/>
            <person name="Ament-Velasquez S.L."/>
            <person name="Kruys A."/>
            <person name="Hutchinson M.I."/>
            <person name="Powell A.J."/>
            <person name="Barry K."/>
            <person name="Miller A.N."/>
            <person name="Grigoriev I.V."/>
            <person name="Debuchy R."/>
            <person name="Gladieux P."/>
            <person name="Thoren M.H."/>
            <person name="Johannesson H."/>
        </authorList>
    </citation>
    <scope>NUCLEOTIDE SEQUENCE</scope>
    <source>
        <strain evidence="1">CBS 508.74</strain>
    </source>
</reference>
<gene>
    <name evidence="1" type="ORF">N656DRAFT_795518</name>
</gene>
<dbReference type="AlphaFoldDB" id="A0AAN6TKW7"/>
<keyword evidence="2" id="KW-1185">Reference proteome</keyword>
<proteinExistence type="predicted"/>
<comment type="caution">
    <text evidence="1">The sequence shown here is derived from an EMBL/GenBank/DDBJ whole genome shotgun (WGS) entry which is preliminary data.</text>
</comment>